<evidence type="ECO:0000313" key="5">
    <source>
        <dbReference type="EMBL" id="CEM31123.1"/>
    </source>
</evidence>
<keyword evidence="1" id="KW-0862">Zinc</keyword>
<feature type="compositionally biased region" description="Basic and acidic residues" evidence="2">
    <location>
        <begin position="832"/>
        <end position="845"/>
    </location>
</feature>
<dbReference type="Proteomes" id="UP000041254">
    <property type="component" value="Unassembled WGS sequence"/>
</dbReference>
<reference evidence="5 6" key="1">
    <citation type="submission" date="2014-11" db="EMBL/GenBank/DDBJ databases">
        <authorList>
            <person name="Zhu J."/>
            <person name="Qi W."/>
            <person name="Song R."/>
        </authorList>
    </citation>
    <scope>NUCLEOTIDE SEQUENCE [LARGE SCALE GENOMIC DNA]</scope>
</reference>
<dbReference type="Gene3D" id="3.30.40.10">
    <property type="entry name" value="Zinc/RING finger domain, C3HC4 (zinc finger)"/>
    <property type="match status" value="1"/>
</dbReference>
<feature type="compositionally biased region" description="Polar residues" evidence="2">
    <location>
        <begin position="880"/>
        <end position="890"/>
    </location>
</feature>
<evidence type="ECO:0000259" key="4">
    <source>
        <dbReference type="PROSITE" id="PS50089"/>
    </source>
</evidence>
<feature type="transmembrane region" description="Helical" evidence="3">
    <location>
        <begin position="360"/>
        <end position="380"/>
    </location>
</feature>
<feature type="region of interest" description="Disordered" evidence="2">
    <location>
        <begin position="751"/>
        <end position="813"/>
    </location>
</feature>
<keyword evidence="3" id="KW-0812">Transmembrane</keyword>
<dbReference type="Pfam" id="PF13920">
    <property type="entry name" value="zf-C3HC4_3"/>
    <property type="match status" value="1"/>
</dbReference>
<keyword evidence="3" id="KW-0472">Membrane</keyword>
<gene>
    <name evidence="5" type="ORF">Vbra_22805</name>
</gene>
<dbReference type="AlphaFoldDB" id="A0A0G4GLW9"/>
<feature type="transmembrane region" description="Helical" evidence="3">
    <location>
        <begin position="386"/>
        <end position="408"/>
    </location>
</feature>
<feature type="compositionally biased region" description="Basic residues" evidence="2">
    <location>
        <begin position="766"/>
        <end position="777"/>
    </location>
</feature>
<organism evidence="5 6">
    <name type="scientific">Vitrella brassicaformis (strain CCMP3155)</name>
    <dbReference type="NCBI Taxonomy" id="1169540"/>
    <lineage>
        <taxon>Eukaryota</taxon>
        <taxon>Sar</taxon>
        <taxon>Alveolata</taxon>
        <taxon>Colpodellida</taxon>
        <taxon>Vitrellaceae</taxon>
        <taxon>Vitrella</taxon>
    </lineage>
</organism>
<keyword evidence="1" id="KW-0863">Zinc-finger</keyword>
<dbReference type="PROSITE" id="PS50089">
    <property type="entry name" value="ZF_RING_2"/>
    <property type="match status" value="1"/>
</dbReference>
<feature type="transmembrane region" description="Helical" evidence="3">
    <location>
        <begin position="303"/>
        <end position="323"/>
    </location>
</feature>
<evidence type="ECO:0000256" key="3">
    <source>
        <dbReference type="SAM" id="Phobius"/>
    </source>
</evidence>
<feature type="compositionally biased region" description="Acidic residues" evidence="2">
    <location>
        <begin position="895"/>
        <end position="906"/>
    </location>
</feature>
<feature type="compositionally biased region" description="Basic residues" evidence="2">
    <location>
        <begin position="698"/>
        <end position="708"/>
    </location>
</feature>
<feature type="domain" description="RING-type" evidence="4">
    <location>
        <begin position="926"/>
        <end position="967"/>
    </location>
</feature>
<dbReference type="InterPro" id="IPR013083">
    <property type="entry name" value="Znf_RING/FYVE/PHD"/>
</dbReference>
<dbReference type="GO" id="GO:0008270">
    <property type="term" value="F:zinc ion binding"/>
    <property type="evidence" value="ECO:0007669"/>
    <property type="project" value="UniProtKB-KW"/>
</dbReference>
<keyword evidence="6" id="KW-1185">Reference proteome</keyword>
<keyword evidence="1" id="KW-0479">Metal-binding</keyword>
<feature type="region of interest" description="Disordered" evidence="2">
    <location>
        <begin position="832"/>
        <end position="919"/>
    </location>
</feature>
<proteinExistence type="predicted"/>
<feature type="compositionally biased region" description="Acidic residues" evidence="2">
    <location>
        <begin position="846"/>
        <end position="864"/>
    </location>
</feature>
<keyword evidence="3" id="KW-1133">Transmembrane helix</keyword>
<dbReference type="VEuPathDB" id="CryptoDB:Vbra_22805"/>
<feature type="transmembrane region" description="Helical" evidence="3">
    <location>
        <begin position="433"/>
        <end position="452"/>
    </location>
</feature>
<dbReference type="EMBL" id="CDMY01000713">
    <property type="protein sequence ID" value="CEM31123.1"/>
    <property type="molecule type" value="Genomic_DNA"/>
</dbReference>
<dbReference type="InParanoid" id="A0A0G4GLW9"/>
<feature type="region of interest" description="Disordered" evidence="2">
    <location>
        <begin position="681"/>
        <end position="713"/>
    </location>
</feature>
<accession>A0A0G4GLW9</accession>
<evidence type="ECO:0000256" key="1">
    <source>
        <dbReference type="PROSITE-ProRule" id="PRU00175"/>
    </source>
</evidence>
<feature type="compositionally biased region" description="Low complexity" evidence="2">
    <location>
        <begin position="786"/>
        <end position="812"/>
    </location>
</feature>
<evidence type="ECO:0000256" key="2">
    <source>
        <dbReference type="SAM" id="MobiDB-lite"/>
    </source>
</evidence>
<dbReference type="InterPro" id="IPR001841">
    <property type="entry name" value="Znf_RING"/>
</dbReference>
<name>A0A0G4GLW9_VITBC</name>
<evidence type="ECO:0000313" key="6">
    <source>
        <dbReference type="Proteomes" id="UP000041254"/>
    </source>
</evidence>
<sequence length="979" mass="107574">MKEAHFLACVPVFAAAVVCWFTLSSLDDYRALLEPCKRVQFDDTRLIATDGDAAESPSWWSIGFFSFVSRKPGKSIDIGAVGEASRDDRYDPLTLRVDVRSACPLSRQQTRAKERLERRPGVPDGYEAVIMCVLDERDGPLGHCFHLYMQPASGRVIFNGTLYTADDAAPGGCGSEENVAALAHLLAVCRSCYLEVPLTPIQMASWLNDTDTGVNRFLAAATYRRRELPSPEHPHRRPWLRRPSTHYVSFPPSDALTAEGHFTGMLEGSEKPQQHNKTMDGPVESLKEEGGVEGWLMRFLNPLWLWCLVAAMGGGFVWASVRLHRRYSVMCRIVLGCPDDVRKSLVKVGYLPVGLAMWRYVQHLLLGVFLFSTLIAEGYWSTTDGLLTWGGLLLIALAAEYVFVRHGVDEKVWWMWMRYEICGREALWQGKEAPVGVLCFTAFASLVGIFSSGTGIAMARRAVGFCLPVQLMLLSVLDPDVHKDSILRLGLQYLCHYLSGIAGDSCYLVRLLVTALSALTVATSAHGLLMTWTTFSEEFGAMKREELRRLPVLPGMPKWFWRVLLNVCCPVWLAVCRIPDLVLGFSLLGLGLLSPALLLATSCHIGLTIAAGWTSLDVLDLAFPCALLFVTRLRETWLHRGAVWLAGLYLVKCSTRAWSHRHTIRKLALLISGSLRGVESASTEEDGTAPATATMTKSQKRKQKRARKAAAAGQGAAGILALTDVSPSRGSNLLALPSSAPSAPALLDAPAHSLTAEEEPSETTKPKTRRRKKKRPVAKGGRGHNTPPSTEQKQQQPEETPVSMGSGAASWRGRGRWPLEALMGAQEIYEEEQHRWEEGEGHEGAEDGDAQDEEGEEEHGEDGDPPAPFHPDSIIVLPSGQPSGQPSVLPSQADGLDEDEDDEGTEEAPSQQQTDATEPPSYEAKCLMCLSATPTELCVPCGHTFLCEDCRQVYESHYLAKGCPYCQTAVQMLVHVQTP</sequence>
<protein>
    <recommendedName>
        <fullName evidence="4">RING-type domain-containing protein</fullName>
    </recommendedName>
</protein>